<dbReference type="EMBL" id="JANHAX010000003">
    <property type="protein sequence ID" value="MDQ2090775.1"/>
    <property type="molecule type" value="Genomic_DNA"/>
</dbReference>
<organism evidence="3 4">
    <name type="scientific">Marimonas arenosa</name>
    <dbReference type="NCBI Taxonomy" id="1795305"/>
    <lineage>
        <taxon>Bacteria</taxon>
        <taxon>Pseudomonadati</taxon>
        <taxon>Pseudomonadota</taxon>
        <taxon>Alphaproteobacteria</taxon>
        <taxon>Rhodobacterales</taxon>
        <taxon>Paracoccaceae</taxon>
        <taxon>Marimonas</taxon>
    </lineage>
</organism>
<accession>A0AAE3WFK7</accession>
<evidence type="ECO:0000313" key="3">
    <source>
        <dbReference type="EMBL" id="MDQ2090775.1"/>
    </source>
</evidence>
<reference evidence="3" key="1">
    <citation type="submission" date="2022-07" db="EMBL/GenBank/DDBJ databases">
        <authorList>
            <person name="Otstavnykh N."/>
            <person name="Isaeva M."/>
            <person name="Bystritskaya E."/>
        </authorList>
    </citation>
    <scope>NUCLEOTIDE SEQUENCE</scope>
    <source>
        <strain evidence="3">KCTC 52189</strain>
    </source>
</reference>
<name>A0AAE3WFK7_9RHOB</name>
<sequence length="169" mass="17889">MAMKRLSSDSWIEAGLTALETRGPSALGAETLARELGASKGSFYWHFKGLPDFHEQLAAAWKRRAATALVTVLEHDDPVSLRLQKIGQESGGETAMRAWACENQAAAGELAEIDQLRLNAMSAVLRDVGVSNPDIARALYGAGLGLASLPGGASDTTMATLIDLVLALR</sequence>
<proteinExistence type="predicted"/>
<dbReference type="RefSeq" id="WP_306736042.1">
    <property type="nucleotide sequence ID" value="NZ_JANHAX010000003.1"/>
</dbReference>
<dbReference type="InterPro" id="IPR009057">
    <property type="entry name" value="Homeodomain-like_sf"/>
</dbReference>
<dbReference type="Proteomes" id="UP001226762">
    <property type="component" value="Unassembled WGS sequence"/>
</dbReference>
<evidence type="ECO:0000313" key="4">
    <source>
        <dbReference type="Proteomes" id="UP001226762"/>
    </source>
</evidence>
<dbReference type="InterPro" id="IPR001647">
    <property type="entry name" value="HTH_TetR"/>
</dbReference>
<feature type="domain" description="HTH tetR-type" evidence="2">
    <location>
        <begin position="12"/>
        <end position="48"/>
    </location>
</feature>
<dbReference type="SUPFAM" id="SSF46689">
    <property type="entry name" value="Homeodomain-like"/>
    <property type="match status" value="1"/>
</dbReference>
<keyword evidence="4" id="KW-1185">Reference proteome</keyword>
<reference evidence="3" key="2">
    <citation type="submission" date="2023-02" db="EMBL/GenBank/DDBJ databases">
        <title>'Rhodoalgimonas zhirmunskyi' gen. nov., isolated from a red alga.</title>
        <authorList>
            <person name="Nedashkovskaya O.I."/>
            <person name="Otstavnykh N.Y."/>
            <person name="Bystritskaya E.P."/>
            <person name="Balabanova L.A."/>
            <person name="Isaeva M.P."/>
        </authorList>
    </citation>
    <scope>NUCLEOTIDE SEQUENCE</scope>
    <source>
        <strain evidence="3">KCTC 52189</strain>
    </source>
</reference>
<dbReference type="Pfam" id="PF00440">
    <property type="entry name" value="TetR_N"/>
    <property type="match status" value="1"/>
</dbReference>
<protein>
    <submittedName>
        <fullName evidence="3">TetR/AcrR family transcriptional regulator</fullName>
    </submittedName>
</protein>
<evidence type="ECO:0000259" key="2">
    <source>
        <dbReference type="Pfam" id="PF00440"/>
    </source>
</evidence>
<gene>
    <name evidence="3" type="ORF">NO357_12765</name>
</gene>
<dbReference type="GO" id="GO:0003677">
    <property type="term" value="F:DNA binding"/>
    <property type="evidence" value="ECO:0007669"/>
    <property type="project" value="UniProtKB-KW"/>
</dbReference>
<dbReference type="Gene3D" id="1.10.357.10">
    <property type="entry name" value="Tetracycline Repressor, domain 2"/>
    <property type="match status" value="1"/>
</dbReference>
<dbReference type="AlphaFoldDB" id="A0AAE3WFK7"/>
<comment type="caution">
    <text evidence="3">The sequence shown here is derived from an EMBL/GenBank/DDBJ whole genome shotgun (WGS) entry which is preliminary data.</text>
</comment>
<evidence type="ECO:0000256" key="1">
    <source>
        <dbReference type="ARBA" id="ARBA00023125"/>
    </source>
</evidence>
<keyword evidence="1" id="KW-0238">DNA-binding</keyword>